<dbReference type="Proteomes" id="UP000238426">
    <property type="component" value="Unassembled WGS sequence"/>
</dbReference>
<feature type="transmembrane region" description="Helical" evidence="1">
    <location>
        <begin position="12"/>
        <end position="32"/>
    </location>
</feature>
<evidence type="ECO:0000256" key="1">
    <source>
        <dbReference type="SAM" id="Phobius"/>
    </source>
</evidence>
<gene>
    <name evidence="2" type="ORF">C7H52_11270</name>
</gene>
<reference evidence="2 3" key="1">
    <citation type="submission" date="2018-03" db="EMBL/GenBank/DDBJ databases">
        <title>Mesoflavibacter sp. HG37 and Mesoflavibacter sp. HG96 sp.nov., two marine bacteria isolated from seawater of Western Pacific Ocean.</title>
        <authorList>
            <person name="Cheng H."/>
            <person name="Wu Y.-H."/>
            <person name="Guo L.-L."/>
            <person name="Xu X.-W."/>
        </authorList>
    </citation>
    <scope>NUCLEOTIDE SEQUENCE [LARGE SCALE GENOMIC DNA]</scope>
    <source>
        <strain evidence="2 3">KCTC 32269</strain>
    </source>
</reference>
<keyword evidence="3" id="KW-1185">Reference proteome</keyword>
<organism evidence="2 3">
    <name type="scientific">Aurantibacter aestuarii</name>
    <dbReference type="NCBI Taxonomy" id="1266046"/>
    <lineage>
        <taxon>Bacteria</taxon>
        <taxon>Pseudomonadati</taxon>
        <taxon>Bacteroidota</taxon>
        <taxon>Flavobacteriia</taxon>
        <taxon>Flavobacteriales</taxon>
        <taxon>Flavobacteriaceae</taxon>
        <taxon>Aurantibacter</taxon>
    </lineage>
</organism>
<evidence type="ECO:0000313" key="3">
    <source>
        <dbReference type="Proteomes" id="UP000238426"/>
    </source>
</evidence>
<evidence type="ECO:0008006" key="4">
    <source>
        <dbReference type="Google" id="ProtNLM"/>
    </source>
</evidence>
<protein>
    <recommendedName>
        <fullName evidence="4">Bacterial Pleckstrin homology domain-containing protein</fullName>
    </recommendedName>
</protein>
<dbReference type="EMBL" id="PXOQ01000015">
    <property type="protein sequence ID" value="PSG86270.1"/>
    <property type="molecule type" value="Genomic_DNA"/>
</dbReference>
<keyword evidence="1" id="KW-0812">Transmembrane</keyword>
<accession>A0A2T1N4V9</accession>
<evidence type="ECO:0000313" key="2">
    <source>
        <dbReference type="EMBL" id="PSG86270.1"/>
    </source>
</evidence>
<dbReference type="RefSeq" id="WP_106464008.1">
    <property type="nucleotide sequence ID" value="NZ_PXOQ01000015.1"/>
</dbReference>
<dbReference type="AlphaFoldDB" id="A0A2T1N4V9"/>
<sequence length="165" mass="19003">MKTNFTEIQKFNQWWLWLILIAVCCIPMYAILQQIILDNGPYGNKPMSNSGLIATATLLIGLMVLFYIFKLETKIDQHTIHFKFIPFVNRTVSWKDVKHAQVVDYGFVGGWGIRLWTKYGTVYNVKGSKGLAIELHSGKRFLIGTQKEKELILFVENVASKNFQN</sequence>
<keyword evidence="1" id="KW-1133">Transmembrane helix</keyword>
<proteinExistence type="predicted"/>
<comment type="caution">
    <text evidence="2">The sequence shown here is derived from an EMBL/GenBank/DDBJ whole genome shotgun (WGS) entry which is preliminary data.</text>
</comment>
<keyword evidence="1" id="KW-0472">Membrane</keyword>
<dbReference type="OrthoDB" id="582675at2"/>
<name>A0A2T1N4V9_9FLAO</name>
<feature type="transmembrane region" description="Helical" evidence="1">
    <location>
        <begin position="52"/>
        <end position="69"/>
    </location>
</feature>